<evidence type="ECO:0000313" key="4">
    <source>
        <dbReference type="Proteomes" id="UP000239833"/>
    </source>
</evidence>
<accession>A0A2L1U7F3</accession>
<dbReference type="CDD" id="cd00093">
    <property type="entry name" value="HTH_XRE"/>
    <property type="match status" value="1"/>
</dbReference>
<feature type="domain" description="HTH cro/C1-type" evidence="2">
    <location>
        <begin position="12"/>
        <end position="66"/>
    </location>
</feature>
<evidence type="ECO:0000256" key="1">
    <source>
        <dbReference type="ARBA" id="ARBA00023125"/>
    </source>
</evidence>
<dbReference type="AlphaFoldDB" id="A0A2L1U7F3"/>
<dbReference type="PROSITE" id="PS50943">
    <property type="entry name" value="HTH_CROC1"/>
    <property type="match status" value="1"/>
</dbReference>
<dbReference type="PANTHER" id="PTHR46558:SF4">
    <property type="entry name" value="DNA-BIDING PHAGE PROTEIN"/>
    <property type="match status" value="1"/>
</dbReference>
<protein>
    <submittedName>
        <fullName evidence="3">HTH-type transcriptional regulator ImmR</fullName>
    </submittedName>
</protein>
<dbReference type="SUPFAM" id="SSF47413">
    <property type="entry name" value="lambda repressor-like DNA-binding domains"/>
    <property type="match status" value="1"/>
</dbReference>
<dbReference type="EMBL" id="CP019656">
    <property type="protein sequence ID" value="AVF28798.1"/>
    <property type="molecule type" value="Genomic_DNA"/>
</dbReference>
<proteinExistence type="predicted"/>
<dbReference type="Pfam" id="PF01381">
    <property type="entry name" value="HTH_3"/>
    <property type="match status" value="1"/>
</dbReference>
<evidence type="ECO:0000313" key="3">
    <source>
        <dbReference type="EMBL" id="AVF28798.1"/>
    </source>
</evidence>
<keyword evidence="1" id="KW-0238">DNA-binding</keyword>
<dbReference type="GO" id="GO:0003677">
    <property type="term" value="F:DNA binding"/>
    <property type="evidence" value="ECO:0007669"/>
    <property type="project" value="UniProtKB-KW"/>
</dbReference>
<dbReference type="PANTHER" id="PTHR46558">
    <property type="entry name" value="TRACRIPTIONAL REGULATORY PROTEIN-RELATED-RELATED"/>
    <property type="match status" value="1"/>
</dbReference>
<dbReference type="Proteomes" id="UP000239833">
    <property type="component" value="Plasmid unnamed1"/>
</dbReference>
<evidence type="ECO:0000259" key="2">
    <source>
        <dbReference type="PROSITE" id="PS50943"/>
    </source>
</evidence>
<sequence>MSSLSKIFGENMKRVRIEHGLSRKSVAESLEVPYSSLSNWESGAREPDLETLVKISKCLGVSINRLLSVGEDLQYSPENQANHFINKVYQHYSKIPLKNRNNFEKDLLEYMSFLIFKYKKFTK</sequence>
<gene>
    <name evidence="3" type="primary">immR_4</name>
    <name evidence="3" type="ORF">ERICIII_04794</name>
</gene>
<dbReference type="SMART" id="SM00530">
    <property type="entry name" value="HTH_XRE"/>
    <property type="match status" value="1"/>
</dbReference>
<geneLocation type="plasmid" evidence="3">
    <name>unnamed1</name>
</geneLocation>
<dbReference type="Gene3D" id="1.10.260.40">
    <property type="entry name" value="lambda repressor-like DNA-binding domains"/>
    <property type="match status" value="1"/>
</dbReference>
<name>A0A2L1U7F3_9BACL</name>
<keyword evidence="3" id="KW-0614">Plasmid</keyword>
<organism evidence="3 4">
    <name type="scientific">Paenibacillus larvae subsp. larvae</name>
    <dbReference type="NCBI Taxonomy" id="147375"/>
    <lineage>
        <taxon>Bacteria</taxon>
        <taxon>Bacillati</taxon>
        <taxon>Bacillota</taxon>
        <taxon>Bacilli</taxon>
        <taxon>Bacillales</taxon>
        <taxon>Paenibacillaceae</taxon>
        <taxon>Paenibacillus</taxon>
    </lineage>
</organism>
<dbReference type="InterPro" id="IPR010982">
    <property type="entry name" value="Lambda_DNA-bd_dom_sf"/>
</dbReference>
<dbReference type="InterPro" id="IPR001387">
    <property type="entry name" value="Cro/C1-type_HTH"/>
</dbReference>
<reference evidence="4" key="1">
    <citation type="submission" date="2017-02" db="EMBL/GenBank/DDBJ databases">
        <title>Delineation of Paenibacillus larvae strains originating from foulbrood outbreaks.</title>
        <authorList>
            <person name="Beims H."/>
            <person name="Bunk B."/>
            <person name="Sproeer C."/>
            <person name="Mohr K.I."/>
            <person name="Pradella S."/>
            <person name="Guenther G."/>
            <person name="Rohde M."/>
            <person name="von der Ohe W."/>
            <person name="Steinert M."/>
        </authorList>
    </citation>
    <scope>NUCLEOTIDE SEQUENCE [LARGE SCALE GENOMIC DNA]</scope>
    <source>
        <strain evidence="4">Eric_III</strain>
        <plasmid evidence="4">Plasmid unnamed1</plasmid>
    </source>
</reference>
<dbReference type="RefSeq" id="WP_104932825.1">
    <property type="nucleotide sequence ID" value="NZ_CP019656.1"/>
</dbReference>